<name>A0A0E9NPI2_SAICN</name>
<protein>
    <recommendedName>
        <fullName evidence="1">Reverse transcriptase/retrotransposon-derived protein RNase H-like domain-containing protein</fullName>
    </recommendedName>
</protein>
<dbReference type="Gene3D" id="3.30.70.270">
    <property type="match status" value="1"/>
</dbReference>
<dbReference type="Gene3D" id="3.10.20.370">
    <property type="match status" value="1"/>
</dbReference>
<evidence type="ECO:0000313" key="3">
    <source>
        <dbReference type="Proteomes" id="UP000033140"/>
    </source>
</evidence>
<dbReference type="InterPro" id="IPR041577">
    <property type="entry name" value="RT_RNaseH_2"/>
</dbReference>
<evidence type="ECO:0000313" key="2">
    <source>
        <dbReference type="EMBL" id="GAO51744.1"/>
    </source>
</evidence>
<dbReference type="AlphaFoldDB" id="A0A0E9NPI2"/>
<dbReference type="OMA" id="KEMCAIM"/>
<evidence type="ECO:0000259" key="1">
    <source>
        <dbReference type="Pfam" id="PF17919"/>
    </source>
</evidence>
<feature type="domain" description="Reverse transcriptase/retrotransposon-derived protein RNase H-like" evidence="1">
    <location>
        <begin position="45"/>
        <end position="139"/>
    </location>
</feature>
<organism evidence="2 3">
    <name type="scientific">Saitoella complicata (strain BCRC 22490 / CBS 7301 / JCM 7358 / NBRC 10748 / NRRL Y-17804)</name>
    <dbReference type="NCBI Taxonomy" id="698492"/>
    <lineage>
        <taxon>Eukaryota</taxon>
        <taxon>Fungi</taxon>
        <taxon>Dikarya</taxon>
        <taxon>Ascomycota</taxon>
        <taxon>Taphrinomycotina</taxon>
        <taxon>Taphrinomycotina incertae sedis</taxon>
        <taxon>Saitoella</taxon>
    </lineage>
</organism>
<reference evidence="2 3" key="3">
    <citation type="journal article" date="2015" name="Genome Announc.">
        <title>Draft Genome Sequence of the Archiascomycetous Yeast Saitoella complicata.</title>
        <authorList>
            <person name="Yamauchi K."/>
            <person name="Kondo S."/>
            <person name="Hamamoto M."/>
            <person name="Takahashi Y."/>
            <person name="Ogura Y."/>
            <person name="Hayashi T."/>
            <person name="Nishida H."/>
        </authorList>
    </citation>
    <scope>NUCLEOTIDE SEQUENCE [LARGE SCALE GENOMIC DNA]</scope>
    <source>
        <strain evidence="2 3">NRRL Y-17804</strain>
    </source>
</reference>
<gene>
    <name evidence="2" type="ORF">G7K_5837-t1</name>
</gene>
<dbReference type="STRING" id="698492.A0A0E9NPI2"/>
<sequence>MISAEGVQPTEALTKAIMEFPQPKTMKQLKSFVGLVNYYRTFYLDDEMQHAFEKVKVALSTRPVLKIPDPEEDFEVYADASEDAKAIGAVLMQKGQPVAYESRKLNVHELNYPVHDKEMCAIMHAFTKWRHFLLGKPFKQEEAADYDCEFLYKPGKTNVVADALSRIQIDQIHIDPQCPLSTEELKTKLRKDYLSRGEDAVKGIFKSVEEKGGETD</sequence>
<accession>A0A0E9NPI2</accession>
<dbReference type="SUPFAM" id="SSF56672">
    <property type="entry name" value="DNA/RNA polymerases"/>
    <property type="match status" value="1"/>
</dbReference>
<reference evidence="2 3" key="1">
    <citation type="journal article" date="2011" name="J. Gen. Appl. Microbiol.">
        <title>Draft genome sequencing of the enigmatic yeast Saitoella complicata.</title>
        <authorList>
            <person name="Nishida H."/>
            <person name="Hamamoto M."/>
            <person name="Sugiyama J."/>
        </authorList>
    </citation>
    <scope>NUCLEOTIDE SEQUENCE [LARGE SCALE GENOMIC DNA]</scope>
    <source>
        <strain evidence="2 3">NRRL Y-17804</strain>
    </source>
</reference>
<dbReference type="InterPro" id="IPR043128">
    <property type="entry name" value="Rev_trsase/Diguanyl_cyclase"/>
</dbReference>
<dbReference type="PANTHER" id="PTHR34072">
    <property type="entry name" value="ENZYMATIC POLYPROTEIN-RELATED"/>
    <property type="match status" value="1"/>
</dbReference>
<dbReference type="EMBL" id="BACD03000051">
    <property type="protein sequence ID" value="GAO51744.1"/>
    <property type="molecule type" value="Genomic_DNA"/>
</dbReference>
<comment type="caution">
    <text evidence="2">The sequence shown here is derived from an EMBL/GenBank/DDBJ whole genome shotgun (WGS) entry which is preliminary data.</text>
</comment>
<dbReference type="CDD" id="cd09274">
    <property type="entry name" value="RNase_HI_RT_Ty3"/>
    <property type="match status" value="1"/>
</dbReference>
<dbReference type="Pfam" id="PF17919">
    <property type="entry name" value="RT_RNaseH_2"/>
    <property type="match status" value="1"/>
</dbReference>
<dbReference type="InterPro" id="IPR043502">
    <property type="entry name" value="DNA/RNA_pol_sf"/>
</dbReference>
<dbReference type="PANTHER" id="PTHR34072:SF52">
    <property type="entry name" value="RIBONUCLEASE H"/>
    <property type="match status" value="1"/>
</dbReference>
<keyword evidence="3" id="KW-1185">Reference proteome</keyword>
<reference evidence="2 3" key="2">
    <citation type="journal article" date="2014" name="J. Gen. Appl. Microbiol.">
        <title>The early diverging ascomycetous budding yeast Saitoella complicata has three histone deacetylases belonging to the Clr6, Hos2, and Rpd3 lineages.</title>
        <authorList>
            <person name="Nishida H."/>
            <person name="Matsumoto T."/>
            <person name="Kondo S."/>
            <person name="Hamamoto M."/>
            <person name="Yoshikawa H."/>
        </authorList>
    </citation>
    <scope>NUCLEOTIDE SEQUENCE [LARGE SCALE GENOMIC DNA]</scope>
    <source>
        <strain evidence="2 3">NRRL Y-17804</strain>
    </source>
</reference>
<dbReference type="Proteomes" id="UP000033140">
    <property type="component" value="Unassembled WGS sequence"/>
</dbReference>
<proteinExistence type="predicted"/>